<protein>
    <submittedName>
        <fullName evidence="1">Uncharacterized protein</fullName>
    </submittedName>
</protein>
<gene>
    <name evidence="1" type="ORF">F2Q69_00042195</name>
</gene>
<proteinExistence type="predicted"/>
<dbReference type="EMBL" id="QGKX02001621">
    <property type="protein sequence ID" value="KAF3500021.1"/>
    <property type="molecule type" value="Genomic_DNA"/>
</dbReference>
<dbReference type="AlphaFoldDB" id="A0A8S9NCE3"/>
<reference evidence="1" key="1">
    <citation type="submission" date="2019-12" db="EMBL/GenBank/DDBJ databases">
        <title>Genome sequencing and annotation of Brassica cretica.</title>
        <authorList>
            <person name="Studholme D.J."/>
            <person name="Sarris P."/>
        </authorList>
    </citation>
    <scope>NUCLEOTIDE SEQUENCE</scope>
    <source>
        <strain evidence="1">PFS-109/04</strain>
        <tissue evidence="1">Leaf</tissue>
    </source>
</reference>
<accession>A0A8S9NCE3</accession>
<comment type="caution">
    <text evidence="1">The sequence shown here is derived from an EMBL/GenBank/DDBJ whole genome shotgun (WGS) entry which is preliminary data.</text>
</comment>
<evidence type="ECO:0000313" key="1">
    <source>
        <dbReference type="EMBL" id="KAF3500021.1"/>
    </source>
</evidence>
<dbReference type="Proteomes" id="UP000712600">
    <property type="component" value="Unassembled WGS sequence"/>
</dbReference>
<name>A0A8S9NCE3_BRACR</name>
<evidence type="ECO:0000313" key="2">
    <source>
        <dbReference type="Proteomes" id="UP000712600"/>
    </source>
</evidence>
<sequence length="103" mass="10453">MLSSSIGYSPSFEGVLTASGGYSDCLGLGLSALSHATSIFGTCTRSVIGARQSIGARGCRSMAASLCRSMEDSPCRSMEVSARRVILTLSGLGGCVCFAANSS</sequence>
<organism evidence="1 2">
    <name type="scientific">Brassica cretica</name>
    <name type="common">Mustard</name>
    <dbReference type="NCBI Taxonomy" id="69181"/>
    <lineage>
        <taxon>Eukaryota</taxon>
        <taxon>Viridiplantae</taxon>
        <taxon>Streptophyta</taxon>
        <taxon>Embryophyta</taxon>
        <taxon>Tracheophyta</taxon>
        <taxon>Spermatophyta</taxon>
        <taxon>Magnoliopsida</taxon>
        <taxon>eudicotyledons</taxon>
        <taxon>Gunneridae</taxon>
        <taxon>Pentapetalae</taxon>
        <taxon>rosids</taxon>
        <taxon>malvids</taxon>
        <taxon>Brassicales</taxon>
        <taxon>Brassicaceae</taxon>
        <taxon>Brassiceae</taxon>
        <taxon>Brassica</taxon>
    </lineage>
</organism>